<evidence type="ECO:0000256" key="1">
    <source>
        <dbReference type="ARBA" id="ARBA00022669"/>
    </source>
</evidence>
<feature type="signal peptide" evidence="6">
    <location>
        <begin position="1"/>
        <end position="27"/>
    </location>
</feature>
<feature type="chain" id="PRO_5041924365" description="LysM domain-containing protein" evidence="6">
    <location>
        <begin position="28"/>
        <end position="451"/>
    </location>
</feature>
<name>A0AAE8N8B1_9PEZI</name>
<dbReference type="EMBL" id="ONZQ02000020">
    <property type="protein sequence ID" value="SPO07444.1"/>
    <property type="molecule type" value="Genomic_DNA"/>
</dbReference>
<evidence type="ECO:0000256" key="5">
    <source>
        <dbReference type="SAM" id="MobiDB-lite"/>
    </source>
</evidence>
<protein>
    <recommendedName>
        <fullName evidence="7">LysM domain-containing protein</fullName>
    </recommendedName>
</protein>
<dbReference type="SUPFAM" id="SSF54106">
    <property type="entry name" value="LysM domain"/>
    <property type="match status" value="2"/>
</dbReference>
<evidence type="ECO:0000259" key="7">
    <source>
        <dbReference type="PROSITE" id="PS51782"/>
    </source>
</evidence>
<proteinExistence type="inferred from homology"/>
<dbReference type="InterPro" id="IPR036779">
    <property type="entry name" value="LysM_dom_sf"/>
</dbReference>
<dbReference type="InterPro" id="IPR018392">
    <property type="entry name" value="LysM"/>
</dbReference>
<evidence type="ECO:0000313" key="8">
    <source>
        <dbReference type="EMBL" id="SPO07444.1"/>
    </source>
</evidence>
<feature type="region of interest" description="Disordered" evidence="5">
    <location>
        <begin position="235"/>
        <end position="259"/>
    </location>
</feature>
<accession>A0AAE8N8B1</accession>
<gene>
    <name evidence="8" type="ORF">DNG_10138</name>
</gene>
<feature type="domain" description="LysM" evidence="7">
    <location>
        <begin position="325"/>
        <end position="371"/>
    </location>
</feature>
<keyword evidence="2 6" id="KW-0732">Signal</keyword>
<dbReference type="InterPro" id="IPR052210">
    <property type="entry name" value="LysM1-like"/>
</dbReference>
<dbReference type="GO" id="GO:0008061">
    <property type="term" value="F:chitin binding"/>
    <property type="evidence" value="ECO:0007669"/>
    <property type="project" value="UniProtKB-KW"/>
</dbReference>
<dbReference type="Gene3D" id="3.10.350.10">
    <property type="entry name" value="LysM domain"/>
    <property type="match status" value="2"/>
</dbReference>
<dbReference type="CDD" id="cd00118">
    <property type="entry name" value="LysM"/>
    <property type="match status" value="2"/>
</dbReference>
<dbReference type="InterPro" id="IPR055560">
    <property type="entry name" value="DUF7136"/>
</dbReference>
<keyword evidence="9" id="KW-1185">Reference proteome</keyword>
<sequence>MPFYWFQLHQAWRALILLVVFAGTTHADPEDYVTPLKAKVELDLVFPTPNETYKRIFPFPIVFAFQGMKQAWPHRVAMDWEVRAEGEEQDDLWRSGGSFPLGLPREERGDTGSVVGTEGQSPGDLDTVFYTVGARNVRNSTATTFTILYWLYYYENCSIAEEWSPRLFEGGVAEYKVTGSLSFMIDDETGLDPTAVGLPDDTCAMGLATIQMKAFVGADISSAVRASCPILDDEDLSPEPSPCGVTPPANLQSSNPSLDSSCELQLEHSYCVKAPTKAATSPDPTPSNPTSSPIPVEEPTTPVQPGTGIETPQPIQPGMVENCDAFYLVQPGDSCYIVASENGITVPELHSWNLLLGTDCEGMWADYYICVSVIGHEDKPPTGIETPTPIQPGMVSNCDEFHYVVEGDVCYSIALEYNITTAQFLEFNPKVGGAGCTGLWANVYVCVGVVD</sequence>
<feature type="compositionally biased region" description="Polar residues" evidence="5">
    <location>
        <begin position="249"/>
        <end position="259"/>
    </location>
</feature>
<evidence type="ECO:0000313" key="9">
    <source>
        <dbReference type="Proteomes" id="UP001187682"/>
    </source>
</evidence>
<dbReference type="PROSITE" id="PS51782">
    <property type="entry name" value="LYSM"/>
    <property type="match status" value="2"/>
</dbReference>
<dbReference type="Proteomes" id="UP001187682">
    <property type="component" value="Unassembled WGS sequence"/>
</dbReference>
<dbReference type="SMART" id="SM00257">
    <property type="entry name" value="LysM"/>
    <property type="match status" value="2"/>
</dbReference>
<dbReference type="PANTHER" id="PTHR34997:SF2">
    <property type="entry name" value="LYSM DOMAIN-CONTAINING PROTEIN-RELATED"/>
    <property type="match status" value="1"/>
</dbReference>
<dbReference type="Pfam" id="PF01476">
    <property type="entry name" value="LysM"/>
    <property type="match status" value="2"/>
</dbReference>
<evidence type="ECO:0000256" key="6">
    <source>
        <dbReference type="SAM" id="SignalP"/>
    </source>
</evidence>
<dbReference type="PANTHER" id="PTHR34997">
    <property type="entry name" value="AM15"/>
    <property type="match status" value="1"/>
</dbReference>
<keyword evidence="3" id="KW-0843">Virulence</keyword>
<evidence type="ECO:0000256" key="3">
    <source>
        <dbReference type="ARBA" id="ARBA00023026"/>
    </source>
</evidence>
<comment type="caution">
    <text evidence="8">The sequence shown here is derived from an EMBL/GenBank/DDBJ whole genome shotgun (WGS) entry which is preliminary data.</text>
</comment>
<comment type="similarity">
    <text evidence="4">Belongs to the secreted LysM effector family.</text>
</comment>
<dbReference type="Pfam" id="PF23584">
    <property type="entry name" value="DUF7136"/>
    <property type="match status" value="1"/>
</dbReference>
<evidence type="ECO:0000256" key="4">
    <source>
        <dbReference type="ARBA" id="ARBA00044955"/>
    </source>
</evidence>
<evidence type="ECO:0000256" key="2">
    <source>
        <dbReference type="ARBA" id="ARBA00022729"/>
    </source>
</evidence>
<feature type="domain" description="LysM" evidence="7">
    <location>
        <begin position="400"/>
        <end position="447"/>
    </location>
</feature>
<keyword evidence="1" id="KW-0147">Chitin-binding</keyword>
<feature type="region of interest" description="Disordered" evidence="5">
    <location>
        <begin position="276"/>
        <end position="314"/>
    </location>
</feature>
<organism evidence="8 9">
    <name type="scientific">Cephalotrichum gorgonifer</name>
    <dbReference type="NCBI Taxonomy" id="2041049"/>
    <lineage>
        <taxon>Eukaryota</taxon>
        <taxon>Fungi</taxon>
        <taxon>Dikarya</taxon>
        <taxon>Ascomycota</taxon>
        <taxon>Pezizomycotina</taxon>
        <taxon>Sordariomycetes</taxon>
        <taxon>Hypocreomycetidae</taxon>
        <taxon>Microascales</taxon>
        <taxon>Microascaceae</taxon>
        <taxon>Cephalotrichum</taxon>
    </lineage>
</organism>
<dbReference type="AlphaFoldDB" id="A0AAE8N8B1"/>
<reference evidence="8" key="1">
    <citation type="submission" date="2018-03" db="EMBL/GenBank/DDBJ databases">
        <authorList>
            <person name="Guldener U."/>
        </authorList>
    </citation>
    <scope>NUCLEOTIDE SEQUENCE</scope>
</reference>